<keyword evidence="5 12" id="KW-0862">Zinc</keyword>
<dbReference type="PROSITE" id="PS51030">
    <property type="entry name" value="NUCLEAR_REC_DBD_2"/>
    <property type="match status" value="1"/>
</dbReference>
<evidence type="ECO:0000256" key="6">
    <source>
        <dbReference type="ARBA" id="ARBA00023015"/>
    </source>
</evidence>
<keyword evidence="16" id="KW-1185">Reference proteome</keyword>
<evidence type="ECO:0000256" key="2">
    <source>
        <dbReference type="ARBA" id="ARBA00005993"/>
    </source>
</evidence>
<evidence type="ECO:0000256" key="4">
    <source>
        <dbReference type="ARBA" id="ARBA00022771"/>
    </source>
</evidence>
<keyword evidence="4 12" id="KW-0863">Zinc-finger</keyword>
<comment type="subcellular location">
    <subcellularLocation>
        <location evidence="1 12">Nucleus</location>
    </subcellularLocation>
</comment>
<keyword evidence="9 12" id="KW-0675">Receptor</keyword>
<dbReference type="PROSITE" id="PS51843">
    <property type="entry name" value="NR_LBD"/>
    <property type="match status" value="1"/>
</dbReference>
<dbReference type="PRINTS" id="PR00047">
    <property type="entry name" value="STROIDFINGER"/>
</dbReference>
<dbReference type="Pfam" id="PF00105">
    <property type="entry name" value="zf-C4"/>
    <property type="match status" value="1"/>
</dbReference>
<name>A0A915ACZ7_PARUN</name>
<evidence type="ECO:0000313" key="17">
    <source>
        <dbReference type="WBParaSite" id="PgR005X_g204_t03"/>
    </source>
</evidence>
<dbReference type="InterPro" id="IPR052496">
    <property type="entry name" value="Orphan_Nuclear_Rcpt"/>
</dbReference>
<feature type="domain" description="NR LBD" evidence="15">
    <location>
        <begin position="237"/>
        <end position="485"/>
    </location>
</feature>
<dbReference type="FunFam" id="3.30.50.10:FF:000030">
    <property type="entry name" value="Nuclear Hormone Receptor family"/>
    <property type="match status" value="1"/>
</dbReference>
<comment type="function">
    <text evidence="11">Orphan nuclear receptor.</text>
</comment>
<comment type="similarity">
    <text evidence="2 12">Belongs to the nuclear hormone receptor family.</text>
</comment>
<evidence type="ECO:0000313" key="16">
    <source>
        <dbReference type="Proteomes" id="UP000887569"/>
    </source>
</evidence>
<sequence>MTETAAAMAAYAAIASSVAAIMRSASPHTYSIESILKPGESISPTLDESTNTVEEESTSLTAGEPTICSVCHDEASGRHYGVVACFGCKGFFRRTVRAGKNYVCRYEQKCRIDKAGRNVCRSCRFQKCLQVGMEPDAIRPDRDKTGRQKNPRRCGAYENGVVKKTSVVSMLGDLPCVALLDKESELSDDTHSSPSSRAESAPAEMSSSTTSGDDSVLPTLCEVENICNQLRDARPFEQRTVVALVDAVLRPSLIASRCALKFDSSRGIAGCKEYVESIKRLTVLLFDYSNTLKPIADLSATEKICVIRNCLAQFILLVIAHQTIRNSDNAHMILLPNGYYLHRDKSVLANEHLEDKRYVLLDTRVNCVKRNVIDQVIGPMRRLAISDVELVALKAIMCLDPNTAKIDARSATLLSVARDSVQNALYGHLSSSLPPTEATSRFGNILLLVASISKVGAAVTGLMQLSRDIIAGCDSVFDDLFFHEDC</sequence>
<dbReference type="PANTHER" id="PTHR47519">
    <property type="entry name" value="NUCLEAR HORMONE RECEPTOR FAMILY MEMBER NHR-31-RELATED"/>
    <property type="match status" value="1"/>
</dbReference>
<protein>
    <submittedName>
        <fullName evidence="17">NR LBD domain-containing protein</fullName>
    </submittedName>
</protein>
<dbReference type="AlphaFoldDB" id="A0A915ACZ7"/>
<evidence type="ECO:0000256" key="3">
    <source>
        <dbReference type="ARBA" id="ARBA00022723"/>
    </source>
</evidence>
<evidence type="ECO:0000256" key="9">
    <source>
        <dbReference type="ARBA" id="ARBA00023170"/>
    </source>
</evidence>
<evidence type="ECO:0000256" key="11">
    <source>
        <dbReference type="ARBA" id="ARBA00037512"/>
    </source>
</evidence>
<dbReference type="PROSITE" id="PS00031">
    <property type="entry name" value="NUCLEAR_REC_DBD_1"/>
    <property type="match status" value="1"/>
</dbReference>
<dbReference type="CDD" id="cd06960">
    <property type="entry name" value="NR_DBD_HNF4A"/>
    <property type="match status" value="1"/>
</dbReference>
<evidence type="ECO:0000256" key="13">
    <source>
        <dbReference type="SAM" id="MobiDB-lite"/>
    </source>
</evidence>
<reference evidence="17" key="1">
    <citation type="submission" date="2022-11" db="UniProtKB">
        <authorList>
            <consortium name="WormBaseParasite"/>
        </authorList>
    </citation>
    <scope>IDENTIFICATION</scope>
</reference>
<evidence type="ECO:0000256" key="5">
    <source>
        <dbReference type="ARBA" id="ARBA00022833"/>
    </source>
</evidence>
<evidence type="ECO:0000256" key="10">
    <source>
        <dbReference type="ARBA" id="ARBA00023242"/>
    </source>
</evidence>
<dbReference type="InterPro" id="IPR035500">
    <property type="entry name" value="NHR-like_dom_sf"/>
</dbReference>
<dbReference type="SMART" id="SM00399">
    <property type="entry name" value="ZnF_C4"/>
    <property type="match status" value="1"/>
</dbReference>
<feature type="region of interest" description="Disordered" evidence="13">
    <location>
        <begin position="185"/>
        <end position="216"/>
    </location>
</feature>
<dbReference type="InterPro" id="IPR049636">
    <property type="entry name" value="HNF4-like_DBD"/>
</dbReference>
<keyword evidence="10 12" id="KW-0539">Nucleus</keyword>
<dbReference type="PANTHER" id="PTHR47519:SF5">
    <property type="entry name" value="NUCLEAR HORMONE RECEPTOR E75"/>
    <property type="match status" value="1"/>
</dbReference>
<keyword evidence="6 12" id="KW-0805">Transcription regulation</keyword>
<dbReference type="InterPro" id="IPR001628">
    <property type="entry name" value="Znf_hrmn_rcpt"/>
</dbReference>
<evidence type="ECO:0000256" key="7">
    <source>
        <dbReference type="ARBA" id="ARBA00023125"/>
    </source>
</evidence>
<organism evidence="16 17">
    <name type="scientific">Parascaris univalens</name>
    <name type="common">Nematode worm</name>
    <dbReference type="NCBI Taxonomy" id="6257"/>
    <lineage>
        <taxon>Eukaryota</taxon>
        <taxon>Metazoa</taxon>
        <taxon>Ecdysozoa</taxon>
        <taxon>Nematoda</taxon>
        <taxon>Chromadorea</taxon>
        <taxon>Rhabditida</taxon>
        <taxon>Spirurina</taxon>
        <taxon>Ascaridomorpha</taxon>
        <taxon>Ascaridoidea</taxon>
        <taxon>Ascarididae</taxon>
        <taxon>Parascaris</taxon>
    </lineage>
</organism>
<dbReference type="Proteomes" id="UP000887569">
    <property type="component" value="Unplaced"/>
</dbReference>
<evidence type="ECO:0000256" key="8">
    <source>
        <dbReference type="ARBA" id="ARBA00023163"/>
    </source>
</evidence>
<dbReference type="GO" id="GO:0005634">
    <property type="term" value="C:nucleus"/>
    <property type="evidence" value="ECO:0007669"/>
    <property type="project" value="UniProtKB-SubCell"/>
</dbReference>
<feature type="compositionally biased region" description="Low complexity" evidence="13">
    <location>
        <begin position="192"/>
        <end position="211"/>
    </location>
</feature>
<dbReference type="GO" id="GO:0008270">
    <property type="term" value="F:zinc ion binding"/>
    <property type="evidence" value="ECO:0007669"/>
    <property type="project" value="UniProtKB-KW"/>
</dbReference>
<dbReference type="Gene3D" id="3.30.50.10">
    <property type="entry name" value="Erythroid Transcription Factor GATA-1, subunit A"/>
    <property type="match status" value="1"/>
</dbReference>
<keyword evidence="8 12" id="KW-0804">Transcription</keyword>
<proteinExistence type="inferred from homology"/>
<keyword evidence="7 12" id="KW-0238">DNA-binding</keyword>
<feature type="domain" description="Nuclear receptor" evidence="14">
    <location>
        <begin position="65"/>
        <end position="140"/>
    </location>
</feature>
<dbReference type="GO" id="GO:0003700">
    <property type="term" value="F:DNA-binding transcription factor activity"/>
    <property type="evidence" value="ECO:0007669"/>
    <property type="project" value="InterPro"/>
</dbReference>
<dbReference type="GO" id="GO:0000978">
    <property type="term" value="F:RNA polymerase II cis-regulatory region sequence-specific DNA binding"/>
    <property type="evidence" value="ECO:0007669"/>
    <property type="project" value="InterPro"/>
</dbReference>
<accession>A0A915ACZ7</accession>
<dbReference type="InterPro" id="IPR000536">
    <property type="entry name" value="Nucl_hrmn_rcpt_lig-bd"/>
</dbReference>
<dbReference type="SUPFAM" id="SSF57716">
    <property type="entry name" value="Glucocorticoid receptor-like (DNA-binding domain)"/>
    <property type="match status" value="1"/>
</dbReference>
<dbReference type="SMART" id="SM00430">
    <property type="entry name" value="HOLI"/>
    <property type="match status" value="1"/>
</dbReference>
<dbReference type="WBParaSite" id="PgR005X_g204_t03">
    <property type="protein sequence ID" value="PgR005X_g204_t03"/>
    <property type="gene ID" value="PgR005X_g204"/>
</dbReference>
<dbReference type="InterPro" id="IPR013088">
    <property type="entry name" value="Znf_NHR/GATA"/>
</dbReference>
<dbReference type="Pfam" id="PF00104">
    <property type="entry name" value="Hormone_recep"/>
    <property type="match status" value="1"/>
</dbReference>
<dbReference type="SUPFAM" id="SSF48508">
    <property type="entry name" value="Nuclear receptor ligand-binding domain"/>
    <property type="match status" value="1"/>
</dbReference>
<evidence type="ECO:0000259" key="14">
    <source>
        <dbReference type="PROSITE" id="PS51030"/>
    </source>
</evidence>
<evidence type="ECO:0000256" key="1">
    <source>
        <dbReference type="ARBA" id="ARBA00004123"/>
    </source>
</evidence>
<evidence type="ECO:0000256" key="12">
    <source>
        <dbReference type="RuleBase" id="RU004334"/>
    </source>
</evidence>
<dbReference type="Gene3D" id="1.10.565.10">
    <property type="entry name" value="Retinoid X Receptor"/>
    <property type="match status" value="1"/>
</dbReference>
<evidence type="ECO:0000259" key="15">
    <source>
        <dbReference type="PROSITE" id="PS51843"/>
    </source>
</evidence>
<keyword evidence="3 12" id="KW-0479">Metal-binding</keyword>